<dbReference type="Proteomes" id="UP000584374">
    <property type="component" value="Unassembled WGS sequence"/>
</dbReference>
<evidence type="ECO:0000313" key="1">
    <source>
        <dbReference type="EMBL" id="MBB5154047.1"/>
    </source>
</evidence>
<name>A0A840Q221_9PSEU</name>
<evidence type="ECO:0008006" key="3">
    <source>
        <dbReference type="Google" id="ProtNLM"/>
    </source>
</evidence>
<organism evidence="1 2">
    <name type="scientific">Saccharopolyspora phatthalungensis</name>
    <dbReference type="NCBI Taxonomy" id="664693"/>
    <lineage>
        <taxon>Bacteria</taxon>
        <taxon>Bacillati</taxon>
        <taxon>Actinomycetota</taxon>
        <taxon>Actinomycetes</taxon>
        <taxon>Pseudonocardiales</taxon>
        <taxon>Pseudonocardiaceae</taxon>
        <taxon>Saccharopolyspora</taxon>
    </lineage>
</organism>
<comment type="caution">
    <text evidence="1">The sequence shown here is derived from an EMBL/GenBank/DDBJ whole genome shotgun (WGS) entry which is preliminary data.</text>
</comment>
<gene>
    <name evidence="1" type="ORF">BJ970_001581</name>
</gene>
<accession>A0A840Q221</accession>
<keyword evidence="2" id="KW-1185">Reference proteome</keyword>
<dbReference type="EMBL" id="JACHIW010000001">
    <property type="protein sequence ID" value="MBB5154047.1"/>
    <property type="molecule type" value="Genomic_DNA"/>
</dbReference>
<protein>
    <recommendedName>
        <fullName evidence="3">Acetyltransferase</fullName>
    </recommendedName>
</protein>
<proteinExistence type="predicted"/>
<reference evidence="1 2" key="1">
    <citation type="submission" date="2020-08" db="EMBL/GenBank/DDBJ databases">
        <title>Sequencing the genomes of 1000 actinobacteria strains.</title>
        <authorList>
            <person name="Klenk H.-P."/>
        </authorList>
    </citation>
    <scope>NUCLEOTIDE SEQUENCE [LARGE SCALE GENOMIC DNA]</scope>
    <source>
        <strain evidence="1 2">DSM 45584</strain>
    </source>
</reference>
<sequence>MKLWTADPLEAAARLYLEVGFPCTERNSVRQWGHRPDELRYDLELR</sequence>
<evidence type="ECO:0000313" key="2">
    <source>
        <dbReference type="Proteomes" id="UP000584374"/>
    </source>
</evidence>
<dbReference type="AlphaFoldDB" id="A0A840Q221"/>